<dbReference type="InterPro" id="IPR037914">
    <property type="entry name" value="SpoVT-AbrB_sf"/>
</dbReference>
<organism evidence="3 4">
    <name type="scientific">Solitalea koreensis</name>
    <dbReference type="NCBI Taxonomy" id="543615"/>
    <lineage>
        <taxon>Bacteria</taxon>
        <taxon>Pseudomonadati</taxon>
        <taxon>Bacteroidota</taxon>
        <taxon>Sphingobacteriia</taxon>
        <taxon>Sphingobacteriales</taxon>
        <taxon>Sphingobacteriaceae</taxon>
        <taxon>Solitalea</taxon>
    </lineage>
</organism>
<dbReference type="RefSeq" id="WP_142603756.1">
    <property type="nucleotide sequence ID" value="NZ_FXSZ01000005.1"/>
</dbReference>
<reference evidence="3 4" key="1">
    <citation type="submission" date="2017-05" db="EMBL/GenBank/DDBJ databases">
        <authorList>
            <person name="Varghese N."/>
            <person name="Submissions S."/>
        </authorList>
    </citation>
    <scope>NUCLEOTIDE SEQUENCE [LARGE SCALE GENOMIC DNA]</scope>
    <source>
        <strain evidence="3 4">DSM 21342</strain>
    </source>
</reference>
<proteinExistence type="predicted"/>
<dbReference type="AlphaFoldDB" id="A0A521D261"/>
<dbReference type="EMBL" id="FXSZ01000005">
    <property type="protein sequence ID" value="SMO65767.1"/>
    <property type="molecule type" value="Genomic_DNA"/>
</dbReference>
<evidence type="ECO:0000256" key="1">
    <source>
        <dbReference type="PROSITE-ProRule" id="PRU01076"/>
    </source>
</evidence>
<dbReference type="OrthoDB" id="9795766at2"/>
<evidence type="ECO:0000313" key="3">
    <source>
        <dbReference type="EMBL" id="SMO65767.1"/>
    </source>
</evidence>
<evidence type="ECO:0000259" key="2">
    <source>
        <dbReference type="PROSITE" id="PS51740"/>
    </source>
</evidence>
<protein>
    <submittedName>
        <fullName evidence="3">Antitoxin MazE</fullName>
    </submittedName>
</protein>
<dbReference type="Proteomes" id="UP000315971">
    <property type="component" value="Unassembled WGS sequence"/>
</dbReference>
<sequence>MKIATVKRYGNSQGVLITKSFLESVNFSNKVEIVAVAGKIIITPVKENPLDDWDKQFEAAIAAGQLPEETAELGHFDNESDKTEWTW</sequence>
<accession>A0A521D261</accession>
<dbReference type="SUPFAM" id="SSF89447">
    <property type="entry name" value="AbrB/MazE/MraZ-like"/>
    <property type="match status" value="1"/>
</dbReference>
<evidence type="ECO:0000313" key="4">
    <source>
        <dbReference type="Proteomes" id="UP000315971"/>
    </source>
</evidence>
<dbReference type="PROSITE" id="PS51740">
    <property type="entry name" value="SPOVT_ABRB"/>
    <property type="match status" value="1"/>
</dbReference>
<keyword evidence="1" id="KW-0238">DNA-binding</keyword>
<dbReference type="InterPro" id="IPR007159">
    <property type="entry name" value="SpoVT-AbrB_dom"/>
</dbReference>
<name>A0A521D261_9SPHI</name>
<dbReference type="Gene3D" id="2.10.260.10">
    <property type="match status" value="1"/>
</dbReference>
<keyword evidence="4" id="KW-1185">Reference proteome</keyword>
<dbReference type="GO" id="GO:0003677">
    <property type="term" value="F:DNA binding"/>
    <property type="evidence" value="ECO:0007669"/>
    <property type="project" value="UniProtKB-UniRule"/>
</dbReference>
<gene>
    <name evidence="3" type="ORF">SAMN06265350_105167</name>
</gene>
<feature type="domain" description="SpoVT-AbrB" evidence="2">
    <location>
        <begin position="4"/>
        <end position="47"/>
    </location>
</feature>